<evidence type="ECO:0000256" key="4">
    <source>
        <dbReference type="ARBA" id="ARBA00022516"/>
    </source>
</evidence>
<comment type="similarity">
    <text evidence="2">Belongs to the bacterial diacylglycerol kinase family.</text>
</comment>
<evidence type="ECO:0000256" key="19">
    <source>
        <dbReference type="SAM" id="Phobius"/>
    </source>
</evidence>
<evidence type="ECO:0000256" key="8">
    <source>
        <dbReference type="ARBA" id="ARBA00022777"/>
    </source>
</evidence>
<evidence type="ECO:0000256" key="7">
    <source>
        <dbReference type="ARBA" id="ARBA00022741"/>
    </source>
</evidence>
<dbReference type="CDD" id="cd14265">
    <property type="entry name" value="UDPK_IM_like"/>
    <property type="match status" value="1"/>
</dbReference>
<evidence type="ECO:0000256" key="15">
    <source>
        <dbReference type="PIRSR" id="PIRSR600829-1"/>
    </source>
</evidence>
<evidence type="ECO:0000256" key="1">
    <source>
        <dbReference type="ARBA" id="ARBA00004651"/>
    </source>
</evidence>
<accession>A0A2M8QAD3</accession>
<dbReference type="GO" id="GO:0046872">
    <property type="term" value="F:metal ion binding"/>
    <property type="evidence" value="ECO:0007669"/>
    <property type="project" value="UniProtKB-KW"/>
</dbReference>
<proteinExistence type="inferred from homology"/>
<dbReference type="Gene3D" id="1.10.287.3610">
    <property type="match status" value="1"/>
</dbReference>
<keyword evidence="10 19" id="KW-1133">Transmembrane helix</keyword>
<keyword evidence="7 17" id="KW-0547">Nucleotide-binding</keyword>
<keyword evidence="11" id="KW-0443">Lipid metabolism</keyword>
<keyword evidence="14" id="KW-1208">Phospholipid metabolism</keyword>
<keyword evidence="9 17" id="KW-0067">ATP-binding</keyword>
<evidence type="ECO:0000256" key="3">
    <source>
        <dbReference type="ARBA" id="ARBA00022475"/>
    </source>
</evidence>
<dbReference type="GO" id="GO:0008654">
    <property type="term" value="P:phospholipid biosynthetic process"/>
    <property type="evidence" value="ECO:0007669"/>
    <property type="project" value="UniProtKB-KW"/>
</dbReference>
<gene>
    <name evidence="20" type="ORF">CUN48_12095</name>
</gene>
<feature type="transmembrane region" description="Helical" evidence="19">
    <location>
        <begin position="96"/>
        <end position="121"/>
    </location>
</feature>
<evidence type="ECO:0000256" key="16">
    <source>
        <dbReference type="PIRSR" id="PIRSR600829-2"/>
    </source>
</evidence>
<organism evidence="20 21">
    <name type="scientific">Candidatus Thermofonsia Clade 3 bacterium</name>
    <dbReference type="NCBI Taxonomy" id="2364212"/>
    <lineage>
        <taxon>Bacteria</taxon>
        <taxon>Bacillati</taxon>
        <taxon>Chloroflexota</taxon>
        <taxon>Candidatus Thermofontia</taxon>
        <taxon>Candidatus Thermofonsia Clade 3</taxon>
    </lineage>
</organism>
<evidence type="ECO:0000256" key="6">
    <source>
        <dbReference type="ARBA" id="ARBA00022692"/>
    </source>
</evidence>
<dbReference type="AlphaFoldDB" id="A0A2M8QAD3"/>
<reference evidence="20 21" key="1">
    <citation type="submission" date="2017-11" db="EMBL/GenBank/DDBJ databases">
        <title>Evolution of Phototrophy in the Chloroflexi Phylum Driven by Horizontal Gene Transfer.</title>
        <authorList>
            <person name="Ward L.M."/>
            <person name="Hemp J."/>
            <person name="Shih P.M."/>
            <person name="Mcglynn S.E."/>
            <person name="Fischer W."/>
        </authorList>
    </citation>
    <scope>NUCLEOTIDE SEQUENCE [LARGE SCALE GENOMIC DNA]</scope>
    <source>
        <strain evidence="20">JP3_7</strain>
    </source>
</reference>
<feature type="active site" description="Proton acceptor" evidence="15">
    <location>
        <position position="65"/>
    </location>
</feature>
<dbReference type="InterPro" id="IPR000829">
    <property type="entry name" value="DAGK"/>
</dbReference>
<comment type="cofactor">
    <cofactor evidence="18">
        <name>Mg(2+)</name>
        <dbReference type="ChEBI" id="CHEBI:18420"/>
    </cofactor>
    <text evidence="18">Mn(2+), Zn(2+), Cd(2+) and Co(2+) support activity to lesser extents.</text>
</comment>
<evidence type="ECO:0000256" key="12">
    <source>
        <dbReference type="ARBA" id="ARBA00023136"/>
    </source>
</evidence>
<feature type="binding site" evidence="16">
    <location>
        <position position="65"/>
    </location>
    <ligand>
        <name>substrate</name>
    </ligand>
</feature>
<feature type="binding site" evidence="17">
    <location>
        <begin position="81"/>
        <end position="83"/>
    </location>
    <ligand>
        <name>ATP</name>
        <dbReference type="ChEBI" id="CHEBI:30616"/>
    </ligand>
</feature>
<feature type="binding site" evidence="17">
    <location>
        <begin position="90"/>
        <end position="91"/>
    </location>
    <ligand>
        <name>ATP</name>
        <dbReference type="ChEBI" id="CHEBI:30616"/>
    </ligand>
</feature>
<evidence type="ECO:0000256" key="2">
    <source>
        <dbReference type="ARBA" id="ARBA00005967"/>
    </source>
</evidence>
<keyword evidence="18" id="KW-0479">Metal-binding</keyword>
<dbReference type="GO" id="GO:0005886">
    <property type="term" value="C:plasma membrane"/>
    <property type="evidence" value="ECO:0007669"/>
    <property type="project" value="UniProtKB-SubCell"/>
</dbReference>
<dbReference type="Proteomes" id="UP000230790">
    <property type="component" value="Unassembled WGS sequence"/>
</dbReference>
<keyword evidence="12 19" id="KW-0472">Membrane</keyword>
<evidence type="ECO:0000256" key="11">
    <source>
        <dbReference type="ARBA" id="ARBA00023098"/>
    </source>
</evidence>
<keyword evidence="4" id="KW-0444">Lipid biosynthesis</keyword>
<dbReference type="PANTHER" id="PTHR34299">
    <property type="entry name" value="DIACYLGLYCEROL KINASE"/>
    <property type="match status" value="1"/>
</dbReference>
<dbReference type="PANTHER" id="PTHR34299:SF1">
    <property type="entry name" value="DIACYLGLYCEROL KINASE"/>
    <property type="match status" value="1"/>
</dbReference>
<feature type="transmembrane region" description="Helical" evidence="19">
    <location>
        <begin position="29"/>
        <end position="47"/>
    </location>
</feature>
<protein>
    <submittedName>
        <fullName evidence="20">Diacylglycerol kinase</fullName>
    </submittedName>
</protein>
<keyword evidence="6 19" id="KW-0812">Transmembrane</keyword>
<keyword evidence="18" id="KW-0460">Magnesium</keyword>
<dbReference type="PROSITE" id="PS01069">
    <property type="entry name" value="DAGK_PROKAR"/>
    <property type="match status" value="1"/>
</dbReference>
<sequence>MKSPNPLASFRFAFEGIAYAFRTQRNFKVHCGVMLAVVVVGLAVRLAPAQWAILALASGLVFQAELMNTALEAVVDRVSPEFHALAKAAKDCAAGAVFLTALCAVVVGLLVLGPALLSALATWRVGN</sequence>
<dbReference type="GO" id="GO:0005524">
    <property type="term" value="F:ATP binding"/>
    <property type="evidence" value="ECO:0007669"/>
    <property type="project" value="UniProtKB-KW"/>
</dbReference>
<keyword evidence="13" id="KW-0594">Phospholipid biosynthesis</keyword>
<feature type="binding site" evidence="18">
    <location>
        <position position="72"/>
    </location>
    <ligand>
        <name>a divalent metal cation</name>
        <dbReference type="ChEBI" id="CHEBI:60240"/>
    </ligand>
</feature>
<evidence type="ECO:0000256" key="5">
    <source>
        <dbReference type="ARBA" id="ARBA00022679"/>
    </source>
</evidence>
<evidence type="ECO:0000256" key="17">
    <source>
        <dbReference type="PIRSR" id="PIRSR600829-3"/>
    </source>
</evidence>
<evidence type="ECO:0000313" key="20">
    <source>
        <dbReference type="EMBL" id="PJF46773.1"/>
    </source>
</evidence>
<evidence type="ECO:0000256" key="13">
    <source>
        <dbReference type="ARBA" id="ARBA00023209"/>
    </source>
</evidence>
<comment type="caution">
    <text evidence="20">The sequence shown here is derived from an EMBL/GenBank/DDBJ whole genome shotgun (WGS) entry which is preliminary data.</text>
</comment>
<evidence type="ECO:0000256" key="14">
    <source>
        <dbReference type="ARBA" id="ARBA00023264"/>
    </source>
</evidence>
<feature type="binding site" evidence="17">
    <location>
        <position position="72"/>
    </location>
    <ligand>
        <name>ATP</name>
        <dbReference type="ChEBI" id="CHEBI:30616"/>
    </ligand>
</feature>
<keyword evidence="5" id="KW-0808">Transferase</keyword>
<evidence type="ECO:0000313" key="21">
    <source>
        <dbReference type="Proteomes" id="UP000230790"/>
    </source>
</evidence>
<evidence type="ECO:0000256" key="10">
    <source>
        <dbReference type="ARBA" id="ARBA00022989"/>
    </source>
</evidence>
<dbReference type="InterPro" id="IPR036945">
    <property type="entry name" value="DAGK_sf"/>
</dbReference>
<evidence type="ECO:0000256" key="18">
    <source>
        <dbReference type="PIRSR" id="PIRSR600829-4"/>
    </source>
</evidence>
<dbReference type="EMBL" id="PGTN01000097">
    <property type="protein sequence ID" value="PJF46773.1"/>
    <property type="molecule type" value="Genomic_DNA"/>
</dbReference>
<dbReference type="Pfam" id="PF01219">
    <property type="entry name" value="DAGK_prokar"/>
    <property type="match status" value="1"/>
</dbReference>
<keyword evidence="8 20" id="KW-0418">Kinase</keyword>
<dbReference type="InterPro" id="IPR033717">
    <property type="entry name" value="UDPK"/>
</dbReference>
<evidence type="ECO:0000256" key="9">
    <source>
        <dbReference type="ARBA" id="ARBA00022840"/>
    </source>
</evidence>
<name>A0A2M8QAD3_9CHLR</name>
<keyword evidence="3" id="KW-1003">Cell membrane</keyword>
<dbReference type="GO" id="GO:0016301">
    <property type="term" value="F:kinase activity"/>
    <property type="evidence" value="ECO:0007669"/>
    <property type="project" value="UniProtKB-KW"/>
</dbReference>
<comment type="subcellular location">
    <subcellularLocation>
        <location evidence="1">Cell membrane</location>
        <topology evidence="1">Multi-pass membrane protein</topology>
    </subcellularLocation>
</comment>